<name>A0ABT6VBP9_9FLAO</name>
<keyword evidence="2" id="KW-1185">Reference proteome</keyword>
<evidence type="ECO:0000313" key="2">
    <source>
        <dbReference type="Proteomes" id="UP001243403"/>
    </source>
</evidence>
<accession>A0ABT6VBP9</accession>
<dbReference type="RefSeq" id="WP_282715858.1">
    <property type="nucleotide sequence ID" value="NZ_JASCRZ010000002.1"/>
</dbReference>
<gene>
    <name evidence="1" type="ORF">QLS65_05730</name>
</gene>
<proteinExistence type="predicted"/>
<sequence>MSQTKLTKQARLEKRNERIRERFTFFTSKKKWATNYTLQQLADEFLPLTEDTIWLIVSQTGFYKTK</sequence>
<organism evidence="1 2">
    <name type="scientific">Flavobacterium algoritolerans</name>
    <dbReference type="NCBI Taxonomy" id="3041254"/>
    <lineage>
        <taxon>Bacteria</taxon>
        <taxon>Pseudomonadati</taxon>
        <taxon>Bacteroidota</taxon>
        <taxon>Flavobacteriia</taxon>
        <taxon>Flavobacteriales</taxon>
        <taxon>Flavobacteriaceae</taxon>
        <taxon>Flavobacterium</taxon>
    </lineage>
</organism>
<comment type="caution">
    <text evidence="1">The sequence shown here is derived from an EMBL/GenBank/DDBJ whole genome shotgun (WGS) entry which is preliminary data.</text>
</comment>
<evidence type="ECO:0000313" key="1">
    <source>
        <dbReference type="EMBL" id="MDI5894382.1"/>
    </source>
</evidence>
<reference evidence="1 2" key="1">
    <citation type="submission" date="2023-04" db="EMBL/GenBank/DDBJ databases">
        <title>Two novel species of Flavobacterium.</title>
        <authorList>
            <person name="Liu Q."/>
            <person name="Xin Y.-H."/>
        </authorList>
    </citation>
    <scope>NUCLEOTIDE SEQUENCE [LARGE SCALE GENOMIC DNA]</scope>
    <source>
        <strain evidence="1 2">LB1P51</strain>
    </source>
</reference>
<evidence type="ECO:0008006" key="3">
    <source>
        <dbReference type="Google" id="ProtNLM"/>
    </source>
</evidence>
<dbReference type="Proteomes" id="UP001243403">
    <property type="component" value="Unassembled WGS sequence"/>
</dbReference>
<dbReference type="EMBL" id="JASCRZ010000002">
    <property type="protein sequence ID" value="MDI5894382.1"/>
    <property type="molecule type" value="Genomic_DNA"/>
</dbReference>
<protein>
    <recommendedName>
        <fullName evidence="3">Mobile element protein</fullName>
    </recommendedName>
</protein>